<dbReference type="RefSeq" id="WP_390362380.1">
    <property type="nucleotide sequence ID" value="NZ_JBHTKJ010000027.1"/>
</dbReference>
<dbReference type="Proteomes" id="UP001597040">
    <property type="component" value="Unassembled WGS sequence"/>
</dbReference>
<comment type="caution">
    <text evidence="1">The sequence shown here is derived from an EMBL/GenBank/DDBJ whole genome shotgun (WGS) entry which is preliminary data.</text>
</comment>
<sequence>MRGMLQRSIDNKEKIVIFYMDKDNTVTKRSIRVINFNEDTILAYCYWRRKIRTFKLNNILSVGLPGKRMEA</sequence>
<evidence type="ECO:0000313" key="2">
    <source>
        <dbReference type="Proteomes" id="UP001597040"/>
    </source>
</evidence>
<keyword evidence="2" id="KW-1185">Reference proteome</keyword>
<evidence type="ECO:0000313" key="1">
    <source>
        <dbReference type="EMBL" id="MFD1038928.1"/>
    </source>
</evidence>
<name>A0ABW3LLH7_9BACI</name>
<organism evidence="1 2">
    <name type="scientific">Virgibacillus byunsanensis</name>
    <dbReference type="NCBI Taxonomy" id="570945"/>
    <lineage>
        <taxon>Bacteria</taxon>
        <taxon>Bacillati</taxon>
        <taxon>Bacillota</taxon>
        <taxon>Bacilli</taxon>
        <taxon>Bacillales</taxon>
        <taxon>Bacillaceae</taxon>
        <taxon>Virgibacillus</taxon>
    </lineage>
</organism>
<proteinExistence type="predicted"/>
<reference evidence="2" key="1">
    <citation type="journal article" date="2019" name="Int. J. Syst. Evol. Microbiol.">
        <title>The Global Catalogue of Microorganisms (GCM) 10K type strain sequencing project: providing services to taxonomists for standard genome sequencing and annotation.</title>
        <authorList>
            <consortium name="The Broad Institute Genomics Platform"/>
            <consortium name="The Broad Institute Genome Sequencing Center for Infectious Disease"/>
            <person name="Wu L."/>
            <person name="Ma J."/>
        </authorList>
    </citation>
    <scope>NUCLEOTIDE SEQUENCE [LARGE SCALE GENOMIC DNA]</scope>
    <source>
        <strain evidence="2">CCUG 56754</strain>
    </source>
</reference>
<accession>A0ABW3LLH7</accession>
<protein>
    <recommendedName>
        <fullName evidence="3">WYL domain-containing protein</fullName>
    </recommendedName>
</protein>
<gene>
    <name evidence="1" type="ORF">ACFQ3N_11075</name>
</gene>
<dbReference type="EMBL" id="JBHTKJ010000027">
    <property type="protein sequence ID" value="MFD1038928.1"/>
    <property type="molecule type" value="Genomic_DNA"/>
</dbReference>
<evidence type="ECO:0008006" key="3">
    <source>
        <dbReference type="Google" id="ProtNLM"/>
    </source>
</evidence>